<evidence type="ECO:0000313" key="2">
    <source>
        <dbReference type="EMBL" id="PJJ75974.1"/>
    </source>
</evidence>
<dbReference type="Pfam" id="PF02594">
    <property type="entry name" value="DUF167"/>
    <property type="match status" value="1"/>
</dbReference>
<dbReference type="NCBIfam" id="TIGR00251">
    <property type="entry name" value="DUF167 family protein"/>
    <property type="match status" value="1"/>
</dbReference>
<dbReference type="SMART" id="SM01152">
    <property type="entry name" value="DUF167"/>
    <property type="match status" value="1"/>
</dbReference>
<sequence length="87" mass="10014">MSVHTILTIRVHAPSRHTRYRWLDQQTLKMEVCAPREKGKANEQLIADLAARLQISRQEVHILTGHQSTTKRVSIPLSLAEIHLRMP</sequence>
<gene>
    <name evidence="2" type="ORF">BXY57_1568</name>
</gene>
<evidence type="ECO:0000256" key="1">
    <source>
        <dbReference type="ARBA" id="ARBA00010364"/>
    </source>
</evidence>
<dbReference type="Gene3D" id="3.30.1200.10">
    <property type="entry name" value="YggU-like"/>
    <property type="match status" value="1"/>
</dbReference>
<organism evidence="2 3">
    <name type="scientific">Thermoflavifilum aggregans</name>
    <dbReference type="NCBI Taxonomy" id="454188"/>
    <lineage>
        <taxon>Bacteria</taxon>
        <taxon>Pseudomonadati</taxon>
        <taxon>Bacteroidota</taxon>
        <taxon>Chitinophagia</taxon>
        <taxon>Chitinophagales</taxon>
        <taxon>Chitinophagaceae</taxon>
        <taxon>Thermoflavifilum</taxon>
    </lineage>
</organism>
<dbReference type="SUPFAM" id="SSF69786">
    <property type="entry name" value="YggU-like"/>
    <property type="match status" value="1"/>
</dbReference>
<proteinExistence type="inferred from homology"/>
<dbReference type="AlphaFoldDB" id="A0A2M9CVP9"/>
<dbReference type="EMBL" id="PGFG01000001">
    <property type="protein sequence ID" value="PJJ75974.1"/>
    <property type="molecule type" value="Genomic_DNA"/>
</dbReference>
<comment type="caution">
    <text evidence="2">The sequence shown here is derived from an EMBL/GenBank/DDBJ whole genome shotgun (WGS) entry which is preliminary data.</text>
</comment>
<dbReference type="OrthoDB" id="3176309at2"/>
<keyword evidence="3" id="KW-1185">Reference proteome</keyword>
<dbReference type="InterPro" id="IPR036591">
    <property type="entry name" value="YggU-like_sf"/>
</dbReference>
<evidence type="ECO:0000313" key="3">
    <source>
        <dbReference type="Proteomes" id="UP000230000"/>
    </source>
</evidence>
<dbReference type="InterPro" id="IPR003746">
    <property type="entry name" value="DUF167"/>
</dbReference>
<name>A0A2M9CVP9_9BACT</name>
<protein>
    <submittedName>
        <fullName evidence="2">Uncharacterized protein YggU (UPF0235/DUF167 family)</fullName>
    </submittedName>
</protein>
<reference evidence="2 3" key="1">
    <citation type="submission" date="2017-11" db="EMBL/GenBank/DDBJ databases">
        <title>Genomic Encyclopedia of Archaeal and Bacterial Type Strains, Phase II (KMG-II): From Individual Species to Whole Genera.</title>
        <authorList>
            <person name="Goeker M."/>
        </authorList>
    </citation>
    <scope>NUCLEOTIDE SEQUENCE [LARGE SCALE GENOMIC DNA]</scope>
    <source>
        <strain evidence="2 3">DSM 27268</strain>
    </source>
</reference>
<dbReference type="Proteomes" id="UP000230000">
    <property type="component" value="Unassembled WGS sequence"/>
</dbReference>
<accession>A0A2M9CVP9</accession>
<comment type="similarity">
    <text evidence="1">Belongs to the UPF0235 family.</text>
</comment>
<dbReference type="RefSeq" id="WP_100314515.1">
    <property type="nucleotide sequence ID" value="NZ_PGFG01000001.1"/>
</dbReference>